<keyword evidence="1" id="KW-0812">Transmembrane</keyword>
<keyword evidence="1" id="KW-0472">Membrane</keyword>
<keyword evidence="3" id="KW-1185">Reference proteome</keyword>
<dbReference type="Proteomes" id="UP000290253">
    <property type="component" value="Unassembled WGS sequence"/>
</dbReference>
<feature type="transmembrane region" description="Helical" evidence="1">
    <location>
        <begin position="51"/>
        <end position="74"/>
    </location>
</feature>
<gene>
    <name evidence="2" type="ORF">ESZ00_10820</name>
</gene>
<sequence>MEIASHSLWTIIHGMGFGALYLLAVTGLLVEFHHRFIARTGSVMLANGSFLKWYLIAMSLCSWLAVLTGTYIVYPWYRATPPAGTTDLTAFPQKLLMSGASTAGWHSLGMEWKEHIAWLFPIAVTMAAGVVIRYGQDLRNHPRLRFAVLGAVLFSFASAGIAGFWGAMINKYAPISGGTTITLMKGEAH</sequence>
<dbReference type="EMBL" id="SDMK01000002">
    <property type="protein sequence ID" value="RXS95102.1"/>
    <property type="molecule type" value="Genomic_DNA"/>
</dbReference>
<keyword evidence="1" id="KW-1133">Transmembrane helix</keyword>
<dbReference type="RefSeq" id="WP_129208270.1">
    <property type="nucleotide sequence ID" value="NZ_BMGU01000003.1"/>
</dbReference>
<accession>A0A4Q1SD04</accession>
<protein>
    <submittedName>
        <fullName evidence="2">Uncharacterized protein</fullName>
    </submittedName>
</protein>
<dbReference type="AlphaFoldDB" id="A0A4Q1SD04"/>
<feature type="transmembrane region" description="Helical" evidence="1">
    <location>
        <begin position="146"/>
        <end position="168"/>
    </location>
</feature>
<evidence type="ECO:0000313" key="3">
    <source>
        <dbReference type="Proteomes" id="UP000290253"/>
    </source>
</evidence>
<feature type="transmembrane region" description="Helical" evidence="1">
    <location>
        <begin position="115"/>
        <end position="134"/>
    </location>
</feature>
<dbReference type="OrthoDB" id="115562at2"/>
<organism evidence="2 3">
    <name type="scientific">Silvibacterium dinghuense</name>
    <dbReference type="NCBI Taxonomy" id="1560006"/>
    <lineage>
        <taxon>Bacteria</taxon>
        <taxon>Pseudomonadati</taxon>
        <taxon>Acidobacteriota</taxon>
        <taxon>Terriglobia</taxon>
        <taxon>Terriglobales</taxon>
        <taxon>Acidobacteriaceae</taxon>
        <taxon>Silvibacterium</taxon>
    </lineage>
</organism>
<evidence type="ECO:0000256" key="1">
    <source>
        <dbReference type="SAM" id="Phobius"/>
    </source>
</evidence>
<reference evidence="2 3" key="1">
    <citation type="journal article" date="2016" name="Int. J. Syst. Evol. Microbiol.">
        <title>Acidipila dinghuensis sp. nov., an acidobacterium isolated from forest soil.</title>
        <authorList>
            <person name="Jiang Y.W."/>
            <person name="Wang J."/>
            <person name="Chen M.H."/>
            <person name="Lv Y.Y."/>
            <person name="Qiu L.H."/>
        </authorList>
    </citation>
    <scope>NUCLEOTIDE SEQUENCE [LARGE SCALE GENOMIC DNA]</scope>
    <source>
        <strain evidence="2 3">DHOF10</strain>
    </source>
</reference>
<name>A0A4Q1SD04_9BACT</name>
<proteinExistence type="predicted"/>
<evidence type="ECO:0000313" key="2">
    <source>
        <dbReference type="EMBL" id="RXS95102.1"/>
    </source>
</evidence>
<comment type="caution">
    <text evidence="2">The sequence shown here is derived from an EMBL/GenBank/DDBJ whole genome shotgun (WGS) entry which is preliminary data.</text>
</comment>
<feature type="transmembrane region" description="Helical" evidence="1">
    <location>
        <begin position="6"/>
        <end position="30"/>
    </location>
</feature>